<organism evidence="1 2">
    <name type="scientific">Melia azedarach</name>
    <name type="common">Chinaberry tree</name>
    <dbReference type="NCBI Taxonomy" id="155640"/>
    <lineage>
        <taxon>Eukaryota</taxon>
        <taxon>Viridiplantae</taxon>
        <taxon>Streptophyta</taxon>
        <taxon>Embryophyta</taxon>
        <taxon>Tracheophyta</taxon>
        <taxon>Spermatophyta</taxon>
        <taxon>Magnoliopsida</taxon>
        <taxon>eudicotyledons</taxon>
        <taxon>Gunneridae</taxon>
        <taxon>Pentapetalae</taxon>
        <taxon>rosids</taxon>
        <taxon>malvids</taxon>
        <taxon>Sapindales</taxon>
        <taxon>Meliaceae</taxon>
        <taxon>Melia</taxon>
    </lineage>
</organism>
<proteinExistence type="predicted"/>
<dbReference type="EMBL" id="CM051407">
    <property type="protein sequence ID" value="KAJ4702080.1"/>
    <property type="molecule type" value="Genomic_DNA"/>
</dbReference>
<gene>
    <name evidence="1" type="ORF">OWV82_025216</name>
</gene>
<protein>
    <submittedName>
        <fullName evidence="1">Cytochrome P450</fullName>
    </submittedName>
</protein>
<sequence length="493" mass="56508">MAPLIILLFIPVFLLFLLRETRTSKSVRLPPGPPGLPLIGNLHQFDISNTQRYFWQLSKQYGPIILLRLGSASTLVISSAKLAKEALKTHDLQFCGRPFLLGQKMLSYNFSDVAFTPYNAYWREMRKICVVHLFNSIRVQQFRPIREYEVSRMIEKISKSAAVSKPVNLSEMMLTLTSTIICRLAFGKSYDDEGSERSRFHALLNETQAMLGSFFFSDYFPSLSWIDNLTGMKRRLEENFKECDQFYQELIDEHLHPNRPKTEQEDIIDVLLHIRKDREVKADVTMDNIKAVLMNVFVGGTDAGAAAVVWAMTNLMKNPKAMKKAQEEVRNVIKDKGFVDEDDLQRLQYLKAVVKETLRMQPSAPLVPRATTERCIVDGYEIPAKTIVFVNAWAVGRDPEAWDNPLEFYPDRFIGSSIDLQGQHFELIPFGSGRRICPGMFMAISTVELALANLIYRFDWEMPHGMEREALDFEVLPGITMHKKNPLLLRAIN</sequence>
<accession>A0ACC1WSG3</accession>
<comment type="caution">
    <text evidence="1">The sequence shown here is derived from an EMBL/GenBank/DDBJ whole genome shotgun (WGS) entry which is preliminary data.</text>
</comment>
<evidence type="ECO:0000313" key="2">
    <source>
        <dbReference type="Proteomes" id="UP001164539"/>
    </source>
</evidence>
<name>A0ACC1WSG3_MELAZ</name>
<reference evidence="1 2" key="1">
    <citation type="journal article" date="2023" name="Science">
        <title>Complex scaffold remodeling in plant triterpene biosynthesis.</title>
        <authorList>
            <person name="De La Pena R."/>
            <person name="Hodgson H."/>
            <person name="Liu J.C."/>
            <person name="Stephenson M.J."/>
            <person name="Martin A.C."/>
            <person name="Owen C."/>
            <person name="Harkess A."/>
            <person name="Leebens-Mack J."/>
            <person name="Jimenez L.E."/>
            <person name="Osbourn A."/>
            <person name="Sattely E.S."/>
        </authorList>
    </citation>
    <scope>NUCLEOTIDE SEQUENCE [LARGE SCALE GENOMIC DNA]</scope>
    <source>
        <strain evidence="2">cv. JPN11</strain>
        <tissue evidence="1">Leaf</tissue>
    </source>
</reference>
<evidence type="ECO:0000313" key="1">
    <source>
        <dbReference type="EMBL" id="KAJ4702080.1"/>
    </source>
</evidence>
<keyword evidence="2" id="KW-1185">Reference proteome</keyword>
<dbReference type="Proteomes" id="UP001164539">
    <property type="component" value="Chromosome 14"/>
</dbReference>